<proteinExistence type="predicted"/>
<comment type="caution">
    <text evidence="1">The sequence shown here is derived from an EMBL/GenBank/DDBJ whole genome shotgun (WGS) entry which is preliminary data.</text>
</comment>
<name>A0ACB8UNQ5_9EURO</name>
<organism evidence="1">
    <name type="scientific">Ophidiomyces ophidiicola</name>
    <dbReference type="NCBI Taxonomy" id="1387563"/>
    <lineage>
        <taxon>Eukaryota</taxon>
        <taxon>Fungi</taxon>
        <taxon>Dikarya</taxon>
        <taxon>Ascomycota</taxon>
        <taxon>Pezizomycotina</taxon>
        <taxon>Eurotiomycetes</taxon>
        <taxon>Eurotiomycetidae</taxon>
        <taxon>Onygenales</taxon>
        <taxon>Onygenaceae</taxon>
        <taxon>Ophidiomyces</taxon>
    </lineage>
</organism>
<accession>A0ACB8UNQ5</accession>
<protein>
    <submittedName>
        <fullName evidence="1">Uncharacterized protein</fullName>
    </submittedName>
</protein>
<sequence>MALTNAIRISNLVLRLCQLCVSGIVLGIFSYFLAVLSDHGLPTQKWIQAVEGISGIATAYTLLASILTLNIGSIPFFAGLAIVLDFVFAAAFMAIAIMARNGTQACIGNVKTPLGNGDVTQPAGGFGPGGFGTGKGKQLTFMPSLRTACQLQKAVFALSIIGILFFPASMIAQYYYMKNRATLKDVKAKNFNIRSFFRIPQRRRQLGPRATVVEFDQIDAFNGTIPLSEQPSTEKPPRYTKFFGHGSSTGSLHLNSNPDVWPATQPDNAHELKNHPHTKEHGNHSHTMPACEGEQGYPYTANSNPYGNDVLQNSNYPGYAYGASGVSEGGYAFGYGGARAGAPPHNIHLENV</sequence>
<reference evidence="1" key="1">
    <citation type="journal article" date="2022" name="bioRxiv">
        <title>Population genetic analysis of Ophidiomyces ophidiicola, the causative agent of snake fungal disease, indicates recent introductions to the USA.</title>
        <authorList>
            <person name="Ladner J.T."/>
            <person name="Palmer J.M."/>
            <person name="Ettinger C.L."/>
            <person name="Stajich J.E."/>
            <person name="Farrell T.M."/>
            <person name="Glorioso B.M."/>
            <person name="Lawson B."/>
            <person name="Price S.J."/>
            <person name="Stengle A.G."/>
            <person name="Grear D.A."/>
            <person name="Lorch J.M."/>
        </authorList>
    </citation>
    <scope>NUCLEOTIDE SEQUENCE</scope>
    <source>
        <strain evidence="1">NWHC 24266-5</strain>
    </source>
</reference>
<gene>
    <name evidence="1" type="ORF">LOY88_006129</name>
</gene>
<evidence type="ECO:0000313" key="1">
    <source>
        <dbReference type="EMBL" id="KAI2382323.1"/>
    </source>
</evidence>
<dbReference type="EMBL" id="JALBCA010000130">
    <property type="protein sequence ID" value="KAI2382323.1"/>
    <property type="molecule type" value="Genomic_DNA"/>
</dbReference>